<keyword evidence="5" id="KW-0325">Glycoprotein</keyword>
<dbReference type="AlphaFoldDB" id="A0AAV5U0D6"/>
<protein>
    <recommendedName>
        <fullName evidence="9">Glycosyltransferase family 92 protein</fullName>
    </recommendedName>
</protein>
<feature type="region of interest" description="Disordered" evidence="6">
    <location>
        <begin position="439"/>
        <end position="463"/>
    </location>
</feature>
<dbReference type="InterPro" id="IPR003406">
    <property type="entry name" value="Glyco_trans_14"/>
</dbReference>
<evidence type="ECO:0000313" key="8">
    <source>
        <dbReference type="Proteomes" id="UP001432027"/>
    </source>
</evidence>
<sequence>LSGRRSLFLLTALSALYLMCYYFEYLSLSSINYLTFFSTNDSSSQLFAYFPHQIDCDRVFVGDKDYTQSVALHRPKLDNDSLDMSCEGIQNRFSAAPSYYESFSIAYGKIVYKDYQFLEQQMWNTYTKENWYCFSVDLKVTDDFRWRFNQLATCLPNVLIANISRKVGSNGVNQNYAHLDCMRTLESKKFEYVFLLQNHDILTRTHQEFAQILTALEGSTVVDKFPCPSNRCLKSYPRSLDKLGMCPKSFKGNELSSCKAANITYMKGGMQALLPKPASDFIVNEINSTTFIDMYTKNFAGDEQFFPSLTSTEALKIPGRYSATCGYPKHLRHVIWFKMSKCASRNMRHGVCVFGLEDLPTLKTIPQFLINKMLPSFDNGAIQCYNELLLKRSLGIEPSYDVIDTFANGDYARFQRELRQPGFEPAKFVCNADRNKITTQRPTTVQKERRSTTEQSRLSTISQ</sequence>
<accession>A0AAV5U0D6</accession>
<dbReference type="Pfam" id="PF02485">
    <property type="entry name" value="Branch"/>
    <property type="match status" value="1"/>
</dbReference>
<gene>
    <name evidence="7" type="ORF">PENTCL1PPCAC_22252</name>
</gene>
<dbReference type="Proteomes" id="UP001432027">
    <property type="component" value="Unassembled WGS sequence"/>
</dbReference>
<dbReference type="EMBL" id="BTSX01000005">
    <property type="protein sequence ID" value="GMT00078.1"/>
    <property type="molecule type" value="Genomic_DNA"/>
</dbReference>
<dbReference type="GO" id="GO:0016020">
    <property type="term" value="C:membrane"/>
    <property type="evidence" value="ECO:0007669"/>
    <property type="project" value="UniProtKB-SubCell"/>
</dbReference>
<reference evidence="7" key="1">
    <citation type="submission" date="2023-10" db="EMBL/GenBank/DDBJ databases">
        <title>Genome assembly of Pristionchus species.</title>
        <authorList>
            <person name="Yoshida K."/>
            <person name="Sommer R.J."/>
        </authorList>
    </citation>
    <scope>NUCLEOTIDE SEQUENCE</scope>
    <source>
        <strain evidence="7">RS0144</strain>
    </source>
</reference>
<keyword evidence="3" id="KW-0808">Transferase</keyword>
<dbReference type="PANTHER" id="PTHR46671">
    <property type="entry name" value="PROTEIN CBG11221"/>
    <property type="match status" value="1"/>
</dbReference>
<evidence type="ECO:0000256" key="6">
    <source>
        <dbReference type="SAM" id="MobiDB-lite"/>
    </source>
</evidence>
<evidence type="ECO:0008006" key="9">
    <source>
        <dbReference type="Google" id="ProtNLM"/>
    </source>
</evidence>
<dbReference type="GO" id="GO:0016757">
    <property type="term" value="F:glycosyltransferase activity"/>
    <property type="evidence" value="ECO:0007669"/>
    <property type="project" value="UniProtKB-KW"/>
</dbReference>
<evidence type="ECO:0000256" key="5">
    <source>
        <dbReference type="ARBA" id="ARBA00023180"/>
    </source>
</evidence>
<name>A0AAV5U0D6_9BILA</name>
<feature type="non-terminal residue" evidence="7">
    <location>
        <position position="1"/>
    </location>
</feature>
<proteinExistence type="predicted"/>
<evidence type="ECO:0000256" key="4">
    <source>
        <dbReference type="ARBA" id="ARBA00023136"/>
    </source>
</evidence>
<evidence type="ECO:0000313" key="7">
    <source>
        <dbReference type="EMBL" id="GMT00078.1"/>
    </source>
</evidence>
<evidence type="ECO:0000256" key="1">
    <source>
        <dbReference type="ARBA" id="ARBA00004606"/>
    </source>
</evidence>
<dbReference type="PANTHER" id="PTHR46671:SF7">
    <property type="entry name" value="CORE-2_I-BRANCHING ENZYME"/>
    <property type="match status" value="1"/>
</dbReference>
<keyword evidence="4" id="KW-0472">Membrane</keyword>
<organism evidence="7 8">
    <name type="scientific">Pristionchus entomophagus</name>
    <dbReference type="NCBI Taxonomy" id="358040"/>
    <lineage>
        <taxon>Eukaryota</taxon>
        <taxon>Metazoa</taxon>
        <taxon>Ecdysozoa</taxon>
        <taxon>Nematoda</taxon>
        <taxon>Chromadorea</taxon>
        <taxon>Rhabditida</taxon>
        <taxon>Rhabditina</taxon>
        <taxon>Diplogasteromorpha</taxon>
        <taxon>Diplogasteroidea</taxon>
        <taxon>Neodiplogasteridae</taxon>
        <taxon>Pristionchus</taxon>
    </lineage>
</organism>
<evidence type="ECO:0000256" key="2">
    <source>
        <dbReference type="ARBA" id="ARBA00022676"/>
    </source>
</evidence>
<feature type="compositionally biased region" description="Polar residues" evidence="6">
    <location>
        <begin position="453"/>
        <end position="463"/>
    </location>
</feature>
<comment type="caution">
    <text evidence="7">The sequence shown here is derived from an EMBL/GenBank/DDBJ whole genome shotgun (WGS) entry which is preliminary data.</text>
</comment>
<comment type="subcellular location">
    <subcellularLocation>
        <location evidence="1">Membrane</location>
        <topology evidence="1">Single-pass type II membrane protein</topology>
    </subcellularLocation>
</comment>
<keyword evidence="8" id="KW-1185">Reference proteome</keyword>
<evidence type="ECO:0000256" key="3">
    <source>
        <dbReference type="ARBA" id="ARBA00022679"/>
    </source>
</evidence>
<keyword evidence="2" id="KW-0328">Glycosyltransferase</keyword>